<gene>
    <name evidence="5" type="primary">Lyplal1</name>
    <name evidence="5" type="ORF">g.72707</name>
</gene>
<feature type="non-terminal residue" evidence="5">
    <location>
        <position position="1"/>
    </location>
</feature>
<dbReference type="PANTHER" id="PTHR10655:SF17">
    <property type="entry name" value="LYSOPHOSPHOLIPASE-LIKE PROTEIN 1"/>
    <property type="match status" value="1"/>
</dbReference>
<name>A0A0C9QUK2_9HYME</name>
<dbReference type="InterPro" id="IPR003140">
    <property type="entry name" value="PLipase/COase/thioEstase"/>
</dbReference>
<reference evidence="5" key="1">
    <citation type="submission" date="2015-01" db="EMBL/GenBank/DDBJ databases">
        <title>Transcriptome Assembly of Fopius arisanus.</title>
        <authorList>
            <person name="Geib S."/>
        </authorList>
    </citation>
    <scope>NUCLEOTIDE SEQUENCE</scope>
</reference>
<dbReference type="EC" id="3.1.2.22" evidence="2"/>
<dbReference type="GO" id="GO:0005737">
    <property type="term" value="C:cytoplasm"/>
    <property type="evidence" value="ECO:0007669"/>
    <property type="project" value="TreeGrafter"/>
</dbReference>
<evidence type="ECO:0000256" key="1">
    <source>
        <dbReference type="ARBA" id="ARBA00006499"/>
    </source>
</evidence>
<proteinExistence type="inferred from homology"/>
<dbReference type="PANTHER" id="PTHR10655">
    <property type="entry name" value="LYSOPHOSPHOLIPASE-RELATED"/>
    <property type="match status" value="1"/>
</dbReference>
<dbReference type="Pfam" id="PF02230">
    <property type="entry name" value="Abhydrolase_2"/>
    <property type="match status" value="1"/>
</dbReference>
<dbReference type="Gene3D" id="3.40.50.1820">
    <property type="entry name" value="alpha/beta hydrolase"/>
    <property type="match status" value="1"/>
</dbReference>
<sequence length="258" mass="29338">LVSARWNCIIVKAYRLLRLYMCTEMIKLRNIFPTTKAHSGTVIFLHGSGDTGSNLAEWVRFILGHDMDFEHIKIIYPTAPVQPYTPLSGQLSNVWFDRRAISIKALENRESLSLMYKKINDLIQNEVDLGVLPNRIIIGGFSMGGALALHTGYHLNCDLAGIFACSSFLNRDSIIYETLGQKIVAENNVPELRMYHGAKDKLVPLDWGKETFEKLTKLGVNGQFITLDNALHELKKQQILDIKDWILKKLPDEIQNRL</sequence>
<evidence type="ECO:0000259" key="4">
    <source>
        <dbReference type="Pfam" id="PF02230"/>
    </source>
</evidence>
<keyword evidence="3" id="KW-0378">Hydrolase</keyword>
<comment type="similarity">
    <text evidence="1">Belongs to the AB hydrolase superfamily. AB hydrolase 2 family.</text>
</comment>
<dbReference type="GO" id="GO:0052689">
    <property type="term" value="F:carboxylic ester hydrolase activity"/>
    <property type="evidence" value="ECO:0007669"/>
    <property type="project" value="TreeGrafter"/>
</dbReference>
<feature type="domain" description="Phospholipase/carboxylesterase/thioesterase" evidence="4">
    <location>
        <begin position="31"/>
        <end position="247"/>
    </location>
</feature>
<accession>A0A0C9QUK2</accession>
<dbReference type="InterPro" id="IPR050565">
    <property type="entry name" value="LYPA1-2/EST-like"/>
</dbReference>
<organism evidence="5">
    <name type="scientific">Fopius arisanus</name>
    <dbReference type="NCBI Taxonomy" id="64838"/>
    <lineage>
        <taxon>Eukaryota</taxon>
        <taxon>Metazoa</taxon>
        <taxon>Ecdysozoa</taxon>
        <taxon>Arthropoda</taxon>
        <taxon>Hexapoda</taxon>
        <taxon>Insecta</taxon>
        <taxon>Pterygota</taxon>
        <taxon>Neoptera</taxon>
        <taxon>Endopterygota</taxon>
        <taxon>Hymenoptera</taxon>
        <taxon>Apocrita</taxon>
        <taxon>Ichneumonoidea</taxon>
        <taxon>Braconidae</taxon>
        <taxon>Opiinae</taxon>
        <taxon>Fopius</taxon>
    </lineage>
</organism>
<evidence type="ECO:0000256" key="2">
    <source>
        <dbReference type="ARBA" id="ARBA00012423"/>
    </source>
</evidence>
<dbReference type="InterPro" id="IPR029058">
    <property type="entry name" value="AB_hydrolase_fold"/>
</dbReference>
<dbReference type="AlphaFoldDB" id="A0A0C9QUK2"/>
<evidence type="ECO:0000313" key="5">
    <source>
        <dbReference type="EMBL" id="JAG74079.1"/>
    </source>
</evidence>
<dbReference type="GO" id="GO:0008474">
    <property type="term" value="F:palmitoyl-(protein) hydrolase activity"/>
    <property type="evidence" value="ECO:0007669"/>
    <property type="project" value="UniProtKB-EC"/>
</dbReference>
<dbReference type="SUPFAM" id="SSF53474">
    <property type="entry name" value="alpha/beta-Hydrolases"/>
    <property type="match status" value="1"/>
</dbReference>
<evidence type="ECO:0000256" key="3">
    <source>
        <dbReference type="ARBA" id="ARBA00022801"/>
    </source>
</evidence>
<protein>
    <recommendedName>
        <fullName evidence="2">palmitoyl-protein hydrolase</fullName>
        <ecNumber evidence="2">3.1.2.22</ecNumber>
    </recommendedName>
</protein>
<dbReference type="EMBL" id="GBYB01004312">
    <property type="protein sequence ID" value="JAG74079.1"/>
    <property type="molecule type" value="Transcribed_RNA"/>
</dbReference>